<evidence type="ECO:0000313" key="2">
    <source>
        <dbReference type="EMBL" id="TQF12999.1"/>
    </source>
</evidence>
<sequence length="130" mass="14039">MLKQVMRPLFLGAMWLGAAACGGAPMDEASAETVEVGEVEQNVCQPGTYQGACRDYGSGGWLDSSCPSGTPYKWSFWNCSQYMYGSGASAQYYRQYCFDLQLYTCHSSINTPPAGSPPPVGPPPPCRQNC</sequence>
<reference evidence="2 3" key="1">
    <citation type="submission" date="2019-06" db="EMBL/GenBank/DDBJ databases">
        <authorList>
            <person name="Livingstone P."/>
            <person name="Whitworth D."/>
        </authorList>
    </citation>
    <scope>NUCLEOTIDE SEQUENCE [LARGE SCALE GENOMIC DNA]</scope>
    <source>
        <strain evidence="2 3">AM401</strain>
    </source>
</reference>
<name>A0A540WVE9_9BACT</name>
<organism evidence="2 3">
    <name type="scientific">Myxococcus llanfairpwllgwyngyllgogerychwyrndrobwllllantysiliogogogochensis</name>
    <dbReference type="NCBI Taxonomy" id="2590453"/>
    <lineage>
        <taxon>Bacteria</taxon>
        <taxon>Pseudomonadati</taxon>
        <taxon>Myxococcota</taxon>
        <taxon>Myxococcia</taxon>
        <taxon>Myxococcales</taxon>
        <taxon>Cystobacterineae</taxon>
        <taxon>Myxococcaceae</taxon>
        <taxon>Myxococcus</taxon>
    </lineage>
</organism>
<dbReference type="PROSITE" id="PS51257">
    <property type="entry name" value="PROKAR_LIPOPROTEIN"/>
    <property type="match status" value="1"/>
</dbReference>
<protein>
    <recommendedName>
        <fullName evidence="4">Lipoprotein</fullName>
    </recommendedName>
</protein>
<feature type="chain" id="PRO_5021906846" description="Lipoprotein" evidence="1">
    <location>
        <begin position="21"/>
        <end position="130"/>
    </location>
</feature>
<dbReference type="Proteomes" id="UP000315369">
    <property type="component" value="Unassembled WGS sequence"/>
</dbReference>
<feature type="signal peptide" evidence="1">
    <location>
        <begin position="1"/>
        <end position="20"/>
    </location>
</feature>
<evidence type="ECO:0000313" key="3">
    <source>
        <dbReference type="Proteomes" id="UP000315369"/>
    </source>
</evidence>
<accession>A0A540WVE9</accession>
<proteinExistence type="predicted"/>
<keyword evidence="3" id="KW-1185">Reference proteome</keyword>
<dbReference type="AlphaFoldDB" id="A0A540WVE9"/>
<dbReference type="EMBL" id="VIFM01000116">
    <property type="protein sequence ID" value="TQF12999.1"/>
    <property type="molecule type" value="Genomic_DNA"/>
</dbReference>
<evidence type="ECO:0008006" key="4">
    <source>
        <dbReference type="Google" id="ProtNLM"/>
    </source>
</evidence>
<comment type="caution">
    <text evidence="2">The sequence shown here is derived from an EMBL/GenBank/DDBJ whole genome shotgun (WGS) entry which is preliminary data.</text>
</comment>
<dbReference type="OrthoDB" id="5518681at2"/>
<evidence type="ECO:0000256" key="1">
    <source>
        <dbReference type="SAM" id="SignalP"/>
    </source>
</evidence>
<dbReference type="RefSeq" id="WP_141645266.1">
    <property type="nucleotide sequence ID" value="NZ_VIFM01000116.1"/>
</dbReference>
<keyword evidence="1" id="KW-0732">Signal</keyword>
<gene>
    <name evidence="2" type="ORF">FJV41_26080</name>
</gene>